<feature type="domain" description="Knr4/Smi1-like" evidence="1">
    <location>
        <begin position="42"/>
        <end position="199"/>
    </location>
</feature>
<dbReference type="Proteomes" id="UP000182826">
    <property type="component" value="Unassembled WGS sequence"/>
</dbReference>
<accession>A0A1J7CJ56</accession>
<dbReference type="AlphaFoldDB" id="A0A1J7CJ56"/>
<dbReference type="EMBL" id="MLFK01000007">
    <property type="protein sequence ID" value="OIV41608.1"/>
    <property type="molecule type" value="Genomic_DNA"/>
</dbReference>
<reference evidence="2 3" key="1">
    <citation type="submission" date="2016-10" db="EMBL/GenBank/DDBJ databases">
        <title>Draft Genome Sequence of Rhizobacteria Flavobacterium johnsoniae CI04.</title>
        <authorList>
            <person name="Bravo J.I."/>
            <person name="Lozano G.L."/>
            <person name="Handelsman J."/>
        </authorList>
    </citation>
    <scope>NUCLEOTIDE SEQUENCE [LARGE SCALE GENOMIC DNA]</scope>
    <source>
        <strain evidence="2 3">CI04</strain>
    </source>
</reference>
<dbReference type="Gene3D" id="3.40.1580.10">
    <property type="entry name" value="SMI1/KNR4-like"/>
    <property type="match status" value="1"/>
</dbReference>
<dbReference type="InterPro" id="IPR037883">
    <property type="entry name" value="Knr4/Smi1-like_sf"/>
</dbReference>
<keyword evidence="3" id="KW-1185">Reference proteome</keyword>
<comment type="caution">
    <text evidence="2">The sequence shown here is derived from an EMBL/GenBank/DDBJ whole genome shotgun (WGS) entry which is preliminary data.</text>
</comment>
<dbReference type="Pfam" id="PF09346">
    <property type="entry name" value="SMI1_KNR4"/>
    <property type="match status" value="1"/>
</dbReference>
<gene>
    <name evidence="2" type="ORF">BKM63_13850</name>
</gene>
<dbReference type="SUPFAM" id="SSF160631">
    <property type="entry name" value="SMI1/KNR4-like"/>
    <property type="match status" value="1"/>
</dbReference>
<sequence length="455" mass="53199">MTDQKTLSQIERIKKKLILAKEIDKDFEIFGADSHEYVVGEKVKDEDILEFESNYNVSLPDCYKAFLLYIGNGGKSYQNSAAGPSYGIFPLGENVDEFVYADPKKYLKEDCKLYPEMSDEFWADLTRDIDENEDISNEDFEAELGKIYSGILPIGTQGCTYYYGLVLNGVFKGRIVNVDLDREKPFFTFESNFLDWYERWLDEITSESMTAETDLFHYTLGGSVSHILNVFSTSNDEQIKLECLTGILKKQNIDSKILDVLEEEHKSKGEIGKKLLQVLVKFDYNRARPYLFDFAKEDVLSVFQFVFWYAKDRSSDWLEFIKQNIERINDEKTFQFCTYLLQEMKLDYGGVIVPFSLNENKEIRRQLYYSLGQLENKRDYLDTFIMGLKDDSNWVIHSALQALEGVEDVKLLNHYKRIAERFPKEQDYILTNLDHRLKPFGLTHKTIKKIDIDNY</sequence>
<protein>
    <submittedName>
        <fullName evidence="2">SMI1/KNR4 family protein</fullName>
    </submittedName>
</protein>
<proteinExistence type="predicted"/>
<dbReference type="InterPro" id="IPR018958">
    <property type="entry name" value="Knr4/Smi1-like_dom"/>
</dbReference>
<dbReference type="OrthoDB" id="1190024at2"/>
<dbReference type="SMART" id="SM00860">
    <property type="entry name" value="SMI1_KNR4"/>
    <property type="match status" value="1"/>
</dbReference>
<organism evidence="2 3">
    <name type="scientific">Flavobacterium johnsoniae</name>
    <name type="common">Cytophaga johnsonae</name>
    <dbReference type="NCBI Taxonomy" id="986"/>
    <lineage>
        <taxon>Bacteria</taxon>
        <taxon>Pseudomonadati</taxon>
        <taxon>Bacteroidota</taxon>
        <taxon>Flavobacteriia</taxon>
        <taxon>Flavobacteriales</taxon>
        <taxon>Flavobacteriaceae</taxon>
        <taxon>Flavobacterium</taxon>
    </lineage>
</organism>
<dbReference type="RefSeq" id="WP_071637161.1">
    <property type="nucleotide sequence ID" value="NZ_MLFK01000007.1"/>
</dbReference>
<evidence type="ECO:0000313" key="2">
    <source>
        <dbReference type="EMBL" id="OIV41608.1"/>
    </source>
</evidence>
<name>A0A1J7CJ56_FLAJO</name>
<evidence type="ECO:0000313" key="3">
    <source>
        <dbReference type="Proteomes" id="UP000182826"/>
    </source>
</evidence>
<evidence type="ECO:0000259" key="1">
    <source>
        <dbReference type="SMART" id="SM00860"/>
    </source>
</evidence>